<dbReference type="PANTHER" id="PTHR30487:SF0">
    <property type="entry name" value="PREPILIN LEADER PEPTIDASE_N-METHYLTRANSFERASE-RELATED"/>
    <property type="match status" value="1"/>
</dbReference>
<evidence type="ECO:0000259" key="3">
    <source>
        <dbReference type="Pfam" id="PF01478"/>
    </source>
</evidence>
<dbReference type="EMBL" id="CP053085">
    <property type="protein sequence ID" value="QJR37753.1"/>
    <property type="molecule type" value="Genomic_DNA"/>
</dbReference>
<dbReference type="InterPro" id="IPR000045">
    <property type="entry name" value="Prepilin_IV_endopep_pep"/>
</dbReference>
<dbReference type="GO" id="GO:0006465">
    <property type="term" value="P:signal peptide processing"/>
    <property type="evidence" value="ECO:0007669"/>
    <property type="project" value="TreeGrafter"/>
</dbReference>
<protein>
    <recommendedName>
        <fullName evidence="3">Prepilin type IV endopeptidase peptidase domain-containing protein</fullName>
    </recommendedName>
</protein>
<dbReference type="KEGG" id="ggr:HKW67_20630"/>
<feature type="transmembrane region" description="Helical" evidence="2">
    <location>
        <begin position="154"/>
        <end position="176"/>
    </location>
</feature>
<evidence type="ECO:0000313" key="4">
    <source>
        <dbReference type="EMBL" id="QJR37753.1"/>
    </source>
</evidence>
<dbReference type="GO" id="GO:0004190">
    <property type="term" value="F:aspartic-type endopeptidase activity"/>
    <property type="evidence" value="ECO:0007669"/>
    <property type="project" value="InterPro"/>
</dbReference>
<feature type="transmembrane region" description="Helical" evidence="2">
    <location>
        <begin position="62"/>
        <end position="82"/>
    </location>
</feature>
<feature type="domain" description="Prepilin type IV endopeptidase peptidase" evidence="3">
    <location>
        <begin position="14"/>
        <end position="116"/>
    </location>
</feature>
<dbReference type="PANTHER" id="PTHR30487">
    <property type="entry name" value="TYPE 4 PREPILIN-LIKE PROTEINS LEADER PEPTIDE-PROCESSING ENZYME"/>
    <property type="match status" value="1"/>
</dbReference>
<reference evidence="4 5" key="1">
    <citation type="submission" date="2020-05" db="EMBL/GenBank/DDBJ databases">
        <title>Complete genome sequence of Gemmatimonas greenlandica TET16.</title>
        <authorList>
            <person name="Zeng Y."/>
        </authorList>
    </citation>
    <scope>NUCLEOTIDE SEQUENCE [LARGE SCALE GENOMIC DNA]</scope>
    <source>
        <strain evidence="4 5">TET16</strain>
    </source>
</reference>
<dbReference type="Proteomes" id="UP000500938">
    <property type="component" value="Chromosome"/>
</dbReference>
<accession>A0A6M4ISN7</accession>
<comment type="similarity">
    <text evidence="1">Belongs to the peptidase A24 family.</text>
</comment>
<gene>
    <name evidence="4" type="ORF">HKW67_20630</name>
</gene>
<dbReference type="Gene3D" id="1.20.120.1220">
    <property type="match status" value="1"/>
</dbReference>
<keyword evidence="2" id="KW-1133">Transmembrane helix</keyword>
<proteinExistence type="inferred from homology"/>
<dbReference type="AlphaFoldDB" id="A0A6M4ISN7"/>
<feature type="transmembrane region" description="Helical" evidence="2">
    <location>
        <begin position="102"/>
        <end position="121"/>
    </location>
</feature>
<dbReference type="InterPro" id="IPR050882">
    <property type="entry name" value="Prepilin_peptidase/N-MTase"/>
</dbReference>
<dbReference type="GO" id="GO:0005886">
    <property type="term" value="C:plasma membrane"/>
    <property type="evidence" value="ECO:0007669"/>
    <property type="project" value="TreeGrafter"/>
</dbReference>
<sequence>MITSTSSVLLLSVVLGTLLAGAVISDLRERRVANVLNLCVLATGLSASVLTRGASDGLWQSLLGVGLALAIWFPMFALRLMGAGDVKLMAASAAWLGWQGTLVASLATGIFGGLLGAFWLLRSHGAVSALNTVATAVRAPWIMKLRPYEARDRVPYALAIAAGVATAWWITFGSAFRTAHS</sequence>
<name>A0A6M4ISN7_9BACT</name>
<keyword evidence="5" id="KW-1185">Reference proteome</keyword>
<dbReference type="Pfam" id="PF01478">
    <property type="entry name" value="Peptidase_A24"/>
    <property type="match status" value="1"/>
</dbReference>
<evidence type="ECO:0000256" key="2">
    <source>
        <dbReference type="SAM" id="Phobius"/>
    </source>
</evidence>
<dbReference type="RefSeq" id="WP_171227188.1">
    <property type="nucleotide sequence ID" value="NZ_CP053085.1"/>
</dbReference>
<organism evidence="4 5">
    <name type="scientific">Gemmatimonas groenlandica</name>
    <dbReference type="NCBI Taxonomy" id="2732249"/>
    <lineage>
        <taxon>Bacteria</taxon>
        <taxon>Pseudomonadati</taxon>
        <taxon>Gemmatimonadota</taxon>
        <taxon>Gemmatimonadia</taxon>
        <taxon>Gemmatimonadales</taxon>
        <taxon>Gemmatimonadaceae</taxon>
        <taxon>Gemmatimonas</taxon>
    </lineage>
</organism>
<keyword evidence="2" id="KW-0812">Transmembrane</keyword>
<evidence type="ECO:0000256" key="1">
    <source>
        <dbReference type="ARBA" id="ARBA00005801"/>
    </source>
</evidence>
<feature type="transmembrane region" description="Helical" evidence="2">
    <location>
        <begin position="32"/>
        <end position="50"/>
    </location>
</feature>
<keyword evidence="2" id="KW-0472">Membrane</keyword>
<evidence type="ECO:0000313" key="5">
    <source>
        <dbReference type="Proteomes" id="UP000500938"/>
    </source>
</evidence>